<name>A0A3S4WW56_9ACTN</name>
<organism evidence="6 7">
    <name type="scientific">Acidipropionibacterium jensenii</name>
    <dbReference type="NCBI Taxonomy" id="1749"/>
    <lineage>
        <taxon>Bacteria</taxon>
        <taxon>Bacillati</taxon>
        <taxon>Actinomycetota</taxon>
        <taxon>Actinomycetes</taxon>
        <taxon>Propionibacteriales</taxon>
        <taxon>Propionibacteriaceae</taxon>
        <taxon>Acidipropionibacterium</taxon>
    </lineage>
</organism>
<proteinExistence type="inferred from homology"/>
<feature type="domain" description="Fibronectin type III-like" evidence="5">
    <location>
        <begin position="572"/>
        <end position="642"/>
    </location>
</feature>
<dbReference type="Gene3D" id="2.60.40.10">
    <property type="entry name" value="Immunoglobulins"/>
    <property type="match status" value="1"/>
</dbReference>
<evidence type="ECO:0000259" key="5">
    <source>
        <dbReference type="SMART" id="SM01217"/>
    </source>
</evidence>
<protein>
    <recommendedName>
        <fullName evidence="4">Exo-alpha-(1-&gt;6)-L-arabinopyranosidase</fullName>
    </recommendedName>
</protein>
<dbReference type="InterPro" id="IPR050288">
    <property type="entry name" value="Cellulose_deg_GH3"/>
</dbReference>
<gene>
    <name evidence="6" type="primary">bglB</name>
    <name evidence="6" type="ORF">NCTC13652_00935</name>
</gene>
<dbReference type="AlphaFoldDB" id="A0A3S4WW56"/>
<dbReference type="Pfam" id="PF00933">
    <property type="entry name" value="Glyco_hydro_3"/>
    <property type="match status" value="1"/>
</dbReference>
<dbReference type="SUPFAM" id="SSF51445">
    <property type="entry name" value="(Trans)glycosidases"/>
    <property type="match status" value="1"/>
</dbReference>
<evidence type="ECO:0000256" key="4">
    <source>
        <dbReference type="ARBA" id="ARBA00074219"/>
    </source>
</evidence>
<dbReference type="PRINTS" id="PR00133">
    <property type="entry name" value="GLHYDRLASE3"/>
</dbReference>
<dbReference type="Gene3D" id="3.20.20.300">
    <property type="entry name" value="Glycoside hydrolase, family 3, N-terminal domain"/>
    <property type="match status" value="1"/>
</dbReference>
<sequence>MTSADVHDLPLTDQIRLLSGADDWHTEASTGTGLRPLRLSDGPGGLRVPDQEGGSLPATCFPTAVVLGSSWDRDLAAEIGGALAVEAGVRGVDVILGPGINIKRHPLGGRNFEYLSEDPVVAGELAAAVIGGIQGRGVGACVKHFAVNNQETMRLCVDAVVDERTLHEIYLAAFETVVRRARPAAVMASYNQINGTAATTDAALLTDTLRREWGFDGLVMSDWGAVWDRVAALEAGLDLEMPSSHGAFDRSVASAVRSGRLSAEAVATSAQRVADLADRVSPPPVTELPVVEHDRLARRAAAAGTVLAANDGVLPLAPGARVALIGAFAARPRFQGAGSSQVNPTRVTGLLEGLRTKNLQVSYARGYDPDDHRTDAVLVAEAAERAGDADAAVVVVGLPEEMESEGYDRTGLDLPAQHDALVRAVLAANPHTAVVVCSGSPVSLPWADRAGAVVLAGLGGQAGGAALADVLVGDVDPGGRLAETWPHDLSEVASDRWFPGTGHLVQYREGPAVGYRHTTTESITPAFCFGHGLSYTHFEWREVALSATDITAGEGFSVSLEVANVGSRAGDDVVQVYLADRTGITSRPRRWLAGFAKVHLTAGQTRRVEVGVEARELAFWDVDDHDWRVPSGAFSVEVARSCQQIVEVRELRVTGGVDHAAEKAWTPLVAASEEAFAARLGRPVPAEPPARPFTATSVLRETRSHPVGAAIHAMIMRRVAASQPDPRFRRMMEHTVDELPLRNLPALSAGVVPPEAVPVLVDVLNGAPDDILRRSVGGAAGLGRDLVDTLIGSGRKVWDEIGSRWGRFQR</sequence>
<dbReference type="PANTHER" id="PTHR42715:SF10">
    <property type="entry name" value="BETA-GLUCOSIDASE"/>
    <property type="match status" value="1"/>
</dbReference>
<dbReference type="Gene3D" id="3.40.50.1700">
    <property type="entry name" value="Glycoside hydrolase family 3 C-terminal domain"/>
    <property type="match status" value="1"/>
</dbReference>
<dbReference type="InterPro" id="IPR001764">
    <property type="entry name" value="Glyco_hydro_3_N"/>
</dbReference>
<dbReference type="FunFam" id="2.60.40.10:FF:000495">
    <property type="entry name" value="Periplasmic beta-glucosidase"/>
    <property type="match status" value="1"/>
</dbReference>
<keyword evidence="6" id="KW-0326">Glycosidase</keyword>
<dbReference type="STRING" id="1122997.GCA_000425285_01776"/>
<dbReference type="Pfam" id="PF01915">
    <property type="entry name" value="Glyco_hydro_3_C"/>
    <property type="match status" value="1"/>
</dbReference>
<dbReference type="GO" id="GO:0008422">
    <property type="term" value="F:beta-glucosidase activity"/>
    <property type="evidence" value="ECO:0007669"/>
    <property type="project" value="UniProtKB-ARBA"/>
</dbReference>
<dbReference type="EMBL" id="LR134473">
    <property type="protein sequence ID" value="VEI02751.1"/>
    <property type="molecule type" value="Genomic_DNA"/>
</dbReference>
<dbReference type="InterPro" id="IPR013783">
    <property type="entry name" value="Ig-like_fold"/>
</dbReference>
<dbReference type="RefSeq" id="WP_028703294.1">
    <property type="nucleotide sequence ID" value="NZ_CP040635.1"/>
</dbReference>
<accession>A0A3S4WW56</accession>
<comment type="function">
    <text evidence="3">Catalyzes the hydrolysis of a non-reducing terminal alpha-L-arabinopyranosidic linkage in ginsenoside Rb2 (alpha-L-arabinopyranosyl-(1-&gt;6)-alpha-D-glucopyranosyl) to release alpha-D-glucopyranosyl (Rd). It is not able to hydrolyze alpha-L-arabinofuranosyl-(1-&gt;6)-alpha-D-glucopyranosyl (Rc).</text>
</comment>
<evidence type="ECO:0000313" key="7">
    <source>
        <dbReference type="Proteomes" id="UP000277858"/>
    </source>
</evidence>
<keyword evidence="2 6" id="KW-0378">Hydrolase</keyword>
<evidence type="ECO:0000256" key="3">
    <source>
        <dbReference type="ARBA" id="ARBA00058905"/>
    </source>
</evidence>
<dbReference type="SUPFAM" id="SSF52279">
    <property type="entry name" value="Beta-D-glucan exohydrolase, C-terminal domain"/>
    <property type="match status" value="1"/>
</dbReference>
<dbReference type="PANTHER" id="PTHR42715">
    <property type="entry name" value="BETA-GLUCOSIDASE"/>
    <property type="match status" value="1"/>
</dbReference>
<evidence type="ECO:0000256" key="1">
    <source>
        <dbReference type="ARBA" id="ARBA00005336"/>
    </source>
</evidence>
<dbReference type="GO" id="GO:0005975">
    <property type="term" value="P:carbohydrate metabolic process"/>
    <property type="evidence" value="ECO:0007669"/>
    <property type="project" value="InterPro"/>
</dbReference>
<dbReference type="InterPro" id="IPR036881">
    <property type="entry name" value="Glyco_hydro_3_C_sf"/>
</dbReference>
<dbReference type="Pfam" id="PF14310">
    <property type="entry name" value="Fn3-like"/>
    <property type="match status" value="1"/>
</dbReference>
<dbReference type="Proteomes" id="UP000277858">
    <property type="component" value="Chromosome"/>
</dbReference>
<dbReference type="SMART" id="SM01217">
    <property type="entry name" value="Fn3_like"/>
    <property type="match status" value="1"/>
</dbReference>
<evidence type="ECO:0000313" key="6">
    <source>
        <dbReference type="EMBL" id="VEI02751.1"/>
    </source>
</evidence>
<dbReference type="InterPro" id="IPR017853">
    <property type="entry name" value="GH"/>
</dbReference>
<dbReference type="GeneID" id="82885520"/>
<reference evidence="6 7" key="1">
    <citation type="submission" date="2018-12" db="EMBL/GenBank/DDBJ databases">
        <authorList>
            <consortium name="Pathogen Informatics"/>
        </authorList>
    </citation>
    <scope>NUCLEOTIDE SEQUENCE [LARGE SCALE GENOMIC DNA]</scope>
    <source>
        <strain evidence="6 7">NCTC13652</strain>
    </source>
</reference>
<evidence type="ECO:0000256" key="2">
    <source>
        <dbReference type="ARBA" id="ARBA00022801"/>
    </source>
</evidence>
<dbReference type="InterPro" id="IPR002772">
    <property type="entry name" value="Glyco_hydro_3_C"/>
</dbReference>
<keyword evidence="7" id="KW-1185">Reference proteome</keyword>
<dbReference type="InterPro" id="IPR036962">
    <property type="entry name" value="Glyco_hydro_3_N_sf"/>
</dbReference>
<dbReference type="OrthoDB" id="9803863at2"/>
<comment type="similarity">
    <text evidence="1">Belongs to the glycosyl hydrolase 3 family.</text>
</comment>
<dbReference type="InterPro" id="IPR026891">
    <property type="entry name" value="Fn3-like"/>
</dbReference>